<dbReference type="OrthoDB" id="10488208at2759"/>
<proteinExistence type="predicted"/>
<keyword evidence="3" id="KW-1185">Reference proteome</keyword>
<accession>A0A9D4UMK2</accession>
<evidence type="ECO:0000313" key="2">
    <source>
        <dbReference type="EMBL" id="KAI5070678.1"/>
    </source>
</evidence>
<dbReference type="PANTHER" id="PTHR35306">
    <property type="entry name" value="BNAA03G57290D PROTEIN"/>
    <property type="match status" value="1"/>
</dbReference>
<feature type="region of interest" description="Disordered" evidence="1">
    <location>
        <begin position="16"/>
        <end position="67"/>
    </location>
</feature>
<dbReference type="InterPro" id="IPR028322">
    <property type="entry name" value="PNRC-like_rgn"/>
</dbReference>
<dbReference type="Pfam" id="PF15365">
    <property type="entry name" value="PNRC"/>
    <property type="match status" value="1"/>
</dbReference>
<sequence>MGTAVLLPQDFLRPRSRLKNQSSGMIYPVESAPRSKRNRSTSSAPSLKTGLLPLPHHAQHSSPMSIPQRGIDVKHIKARKDFGLNDTSPSTATPDPSQRRILQRPQQDSAIELLAHFAIVDKPGPLLGEVKGSKVEAAEGVEGCAHITAGHDGGVGVQMDAFKMKQKQSKTRKEKLSSGFSSAKPIMAKMVGRNSTILTRQLVEEQDKLLLKGLAQLRRTTTEPPPPMAKHMVDQYTRSIIQISLSNPKLEAYACSHQFCGSGGDVSCKERWAGPAYSSSPPPSSLPLPKLCLPHPKLATVKLPSLIKQHSAGVYTQSLSETAAPPFGASEMGGTWDTAFATNSLRRLLNLDSH</sequence>
<feature type="region of interest" description="Disordered" evidence="1">
    <location>
        <begin position="81"/>
        <end position="100"/>
    </location>
</feature>
<feature type="compositionally biased region" description="Polar residues" evidence="1">
    <location>
        <begin position="85"/>
        <end position="96"/>
    </location>
</feature>
<dbReference type="PANTHER" id="PTHR35306:SF1">
    <property type="entry name" value="VQ DOMAIN-CONTAINING PROTEIN"/>
    <property type="match status" value="1"/>
</dbReference>
<dbReference type="AlphaFoldDB" id="A0A9D4UMK2"/>
<organism evidence="2 3">
    <name type="scientific">Adiantum capillus-veneris</name>
    <name type="common">Maidenhair fern</name>
    <dbReference type="NCBI Taxonomy" id="13818"/>
    <lineage>
        <taxon>Eukaryota</taxon>
        <taxon>Viridiplantae</taxon>
        <taxon>Streptophyta</taxon>
        <taxon>Embryophyta</taxon>
        <taxon>Tracheophyta</taxon>
        <taxon>Polypodiopsida</taxon>
        <taxon>Polypodiidae</taxon>
        <taxon>Polypodiales</taxon>
        <taxon>Pteridineae</taxon>
        <taxon>Pteridaceae</taxon>
        <taxon>Vittarioideae</taxon>
        <taxon>Adiantum</taxon>
    </lineage>
</organism>
<evidence type="ECO:0000313" key="3">
    <source>
        <dbReference type="Proteomes" id="UP000886520"/>
    </source>
</evidence>
<reference evidence="2" key="1">
    <citation type="submission" date="2021-01" db="EMBL/GenBank/DDBJ databases">
        <title>Adiantum capillus-veneris genome.</title>
        <authorList>
            <person name="Fang Y."/>
            <person name="Liao Q."/>
        </authorList>
    </citation>
    <scope>NUCLEOTIDE SEQUENCE</scope>
    <source>
        <strain evidence="2">H3</strain>
        <tissue evidence="2">Leaf</tissue>
    </source>
</reference>
<protein>
    <submittedName>
        <fullName evidence="2">Uncharacterized protein</fullName>
    </submittedName>
</protein>
<comment type="caution">
    <text evidence="2">The sequence shown here is derived from an EMBL/GenBank/DDBJ whole genome shotgun (WGS) entry which is preliminary data.</text>
</comment>
<gene>
    <name evidence="2" type="ORF">GOP47_0015021</name>
</gene>
<dbReference type="EMBL" id="JABFUD020000014">
    <property type="protein sequence ID" value="KAI5070678.1"/>
    <property type="molecule type" value="Genomic_DNA"/>
</dbReference>
<dbReference type="GO" id="GO:0016071">
    <property type="term" value="P:mRNA metabolic process"/>
    <property type="evidence" value="ECO:0007669"/>
    <property type="project" value="UniProtKB-ARBA"/>
</dbReference>
<dbReference type="Proteomes" id="UP000886520">
    <property type="component" value="Chromosome 14"/>
</dbReference>
<evidence type="ECO:0000256" key="1">
    <source>
        <dbReference type="SAM" id="MobiDB-lite"/>
    </source>
</evidence>
<name>A0A9D4UMK2_ADICA</name>